<evidence type="ECO:0000256" key="3">
    <source>
        <dbReference type="SAM" id="Phobius"/>
    </source>
</evidence>
<name>A0A3L6GA57_MAIZE</name>
<dbReference type="FunFam" id="3.60.10.10:FF:000052">
    <property type="entry name" value="Retrovirus-related Pol polyprotein LINE-1"/>
    <property type="match status" value="1"/>
</dbReference>
<dbReference type="CDD" id="cd01650">
    <property type="entry name" value="RT_nLTR_like"/>
    <property type="match status" value="1"/>
</dbReference>
<dbReference type="PANTHER" id="PTHR33704">
    <property type="entry name" value="PROTEIN HEAT INTOLERANT 4-RELATED"/>
    <property type="match status" value="1"/>
</dbReference>
<dbReference type="GO" id="GO:1900034">
    <property type="term" value="P:regulation of cellular response to heat"/>
    <property type="evidence" value="ECO:0007669"/>
    <property type="project" value="InterPro"/>
</dbReference>
<dbReference type="Gene3D" id="3.60.10.10">
    <property type="entry name" value="Endonuclease/exonuclease/phosphatase"/>
    <property type="match status" value="1"/>
</dbReference>
<dbReference type="GO" id="GO:0003824">
    <property type="term" value="F:catalytic activity"/>
    <property type="evidence" value="ECO:0007669"/>
    <property type="project" value="InterPro"/>
</dbReference>
<evidence type="ECO:0000256" key="2">
    <source>
        <dbReference type="SAM" id="MobiDB-lite"/>
    </source>
</evidence>
<reference evidence="5 6" key="1">
    <citation type="journal article" date="2018" name="Nat. Genet.">
        <title>Extensive intraspecific gene order and gene structural variations between Mo17 and other maize genomes.</title>
        <authorList>
            <person name="Sun S."/>
            <person name="Zhou Y."/>
            <person name="Chen J."/>
            <person name="Shi J."/>
            <person name="Zhao H."/>
            <person name="Zhao H."/>
            <person name="Song W."/>
            <person name="Zhang M."/>
            <person name="Cui Y."/>
            <person name="Dong X."/>
            <person name="Liu H."/>
            <person name="Ma X."/>
            <person name="Jiao Y."/>
            <person name="Wang B."/>
            <person name="Wei X."/>
            <person name="Stein J.C."/>
            <person name="Glaubitz J.C."/>
            <person name="Lu F."/>
            <person name="Yu G."/>
            <person name="Liang C."/>
            <person name="Fengler K."/>
            <person name="Li B."/>
            <person name="Rafalski A."/>
            <person name="Schnable P.S."/>
            <person name="Ware D.H."/>
            <person name="Buckler E.S."/>
            <person name="Lai J."/>
        </authorList>
    </citation>
    <scope>NUCLEOTIDE SEQUENCE [LARGE SCALE GENOMIC DNA]</scope>
    <source>
        <strain evidence="6">cv. Missouri 17</strain>
        <tissue evidence="5">Seedling</tissue>
    </source>
</reference>
<feature type="compositionally biased region" description="Basic residues" evidence="2">
    <location>
        <begin position="1"/>
        <end position="10"/>
    </location>
</feature>
<sequence length="1351" mass="157494">MARPRAKKRTTPQAAATDSVEPDATVGASSKLEEAAAEPATRERGKRVKAPPKPKPETEYFDEKGNFVSWFSRLDWLLWYSREDLWLSAFPVGTEWENIDKIKEFNWSFENVEEALEEGGELHGKTLYMFGSTEPQLLYVNGESKIVLIPIVVAVDCPFPPSDKIGINSVQRENEEIVPMKAMKMAWVPYVPLEDRLSRIDIFKTKIFTLGCTQRRKFMLIHWCVIFPLVTIGSSFKISASFLLHLPRRVRRVRKLVEPTRVRVGSWNVGSLTGKLREIVDVAVRRRVNILCVQETKWKGQKAKEVEGTGFKLWYTGTATNKNGVGVLIDKSLKDGVVDVKRVGDRIILVKLVIGDLVLNVISAYAPQVGLNENSKREFWEGLEDMVSSVPVGEKLFIGGDLNGHVGTSSTSFEGVHGGFGFGTRNQEGEEILNFALAYDMFIANTFFKKRQSHLVTFSSGQHTSQIDFVLLRKEDRHACLDCKVIPGECVVTQHKLVVADFRFKIRLQRNKHNKVTRTKWWKLKGDVAQTFKKRVIEEGPWAGEEDANIMWRKMATCIRKIASEEFGLSQGNRREVKDTWWWNEDVQKAIKEKKDCYKRLHHDKCAENIEKYRIAKKSAKRAVSRARGQAYDDLYQRLDTKQGEKDIYRMAKIRERKTRDVNQVKCIKDEANQLLVKREEIKNRWKEYFNKLFNGGNESATIELDEPFDDNNRGFVRRIQEYEVKEALKRMKVGKAMGPDGIPIEVWRCLGDIAIVWLTKLFNTIFRANRMPDEWRRSTLVPIFKNKGDVQSCTNYRGIKLMSHTMKLWERVIEHRLRKMTSVTQNQFGFMPGRSTMEAIFLLRQLMERFREQKKDLHMVFIDLEKAYDKVPRSVMWWALEKHKVATKYINLIKDMYTNVVTSVRTSDGDTDDFPINIGLHQGSALSPYLFALVIDEVTRDIQGVLPWCMLFADDVVLIEESRSGVSQKLELWRQTLEAKGFRLSRSKTEYMKCDFSAMGYEDGDVSLDGQVVPKKDTFRYLGSMLQKEGDIDEDVSHRIKAGWLKWRQAAGVLCDHRVPRKLKGKFYRTAIRPAMLYGAECWPTKRRHVQQLSVAEMRMLRWICGHTRRDRVRNDDIRERVGVAPIEEKLMQHRLRWFGHIQRRPEEAPVHIGIIRRPENVKRGRGRPTLTWTEAVKRDLKEWNIDKELAADRKGWKSALKHLKIERVKKFDYCMPYYMPLQPLEDEENTTINFLYPLEPPIVDEFDWEMDDYEDFADQKVQEGSLPEGEKEKFKEFLKEKVRERKRELRQAKEARKKAIDDMDPAMKEAFENIKFYKFYPVKTPDTPDVNNVKARYINRYYRNAHYLK</sequence>
<dbReference type="SUPFAM" id="SSF56219">
    <property type="entry name" value="DNase I-like"/>
    <property type="match status" value="1"/>
</dbReference>
<feature type="transmembrane region" description="Helical" evidence="3">
    <location>
        <begin position="220"/>
        <end position="244"/>
    </location>
</feature>
<dbReference type="PROSITE" id="PS50878">
    <property type="entry name" value="RT_POL"/>
    <property type="match status" value="1"/>
</dbReference>
<feature type="region of interest" description="Disordered" evidence="2">
    <location>
        <begin position="1"/>
        <end position="58"/>
    </location>
</feature>
<gene>
    <name evidence="5" type="ORF">Zm00014a_016684</name>
</gene>
<keyword evidence="1" id="KW-0175">Coiled coil</keyword>
<comment type="caution">
    <text evidence="5">The sequence shown here is derived from an EMBL/GenBank/DDBJ whole genome shotgun (WGS) entry which is preliminary data.</text>
</comment>
<keyword evidence="3" id="KW-1133">Transmembrane helix</keyword>
<protein>
    <recommendedName>
        <fullName evidence="4">Reverse transcriptase domain-containing protein</fullName>
    </recommendedName>
</protein>
<dbReference type="InterPro" id="IPR000477">
    <property type="entry name" value="RT_dom"/>
</dbReference>
<keyword evidence="3" id="KW-0812">Transmembrane</keyword>
<feature type="coiled-coil region" evidence="1">
    <location>
        <begin position="1277"/>
        <end position="1304"/>
    </location>
</feature>
<dbReference type="Proteomes" id="UP000251960">
    <property type="component" value="Chromosome 10"/>
</dbReference>
<dbReference type="InterPro" id="IPR043128">
    <property type="entry name" value="Rev_trsase/Diguanyl_cyclase"/>
</dbReference>
<dbReference type="CDD" id="cd09076">
    <property type="entry name" value="L1-EN"/>
    <property type="match status" value="1"/>
</dbReference>
<dbReference type="InterPro" id="IPR043502">
    <property type="entry name" value="DNA/RNA_pol_sf"/>
</dbReference>
<dbReference type="InterPro" id="IPR039313">
    <property type="entry name" value="HIT4"/>
</dbReference>
<organism evidence="5 6">
    <name type="scientific">Zea mays</name>
    <name type="common">Maize</name>
    <dbReference type="NCBI Taxonomy" id="4577"/>
    <lineage>
        <taxon>Eukaryota</taxon>
        <taxon>Viridiplantae</taxon>
        <taxon>Streptophyta</taxon>
        <taxon>Embryophyta</taxon>
        <taxon>Tracheophyta</taxon>
        <taxon>Spermatophyta</taxon>
        <taxon>Magnoliopsida</taxon>
        <taxon>Liliopsida</taxon>
        <taxon>Poales</taxon>
        <taxon>Poaceae</taxon>
        <taxon>PACMAD clade</taxon>
        <taxon>Panicoideae</taxon>
        <taxon>Andropogonodae</taxon>
        <taxon>Andropogoneae</taxon>
        <taxon>Tripsacinae</taxon>
        <taxon>Zea</taxon>
    </lineage>
</organism>
<accession>A0A3L6GA57</accession>
<evidence type="ECO:0000313" key="6">
    <source>
        <dbReference type="Proteomes" id="UP000251960"/>
    </source>
</evidence>
<feature type="domain" description="Reverse transcriptase" evidence="4">
    <location>
        <begin position="765"/>
        <end position="1027"/>
    </location>
</feature>
<dbReference type="Gene3D" id="3.30.70.270">
    <property type="match status" value="1"/>
</dbReference>
<dbReference type="InterPro" id="IPR036691">
    <property type="entry name" value="Endo/exonu/phosph_ase_sf"/>
</dbReference>
<dbReference type="EMBL" id="NCVQ01000002">
    <property type="protein sequence ID" value="PWZ45158.1"/>
    <property type="molecule type" value="Genomic_DNA"/>
</dbReference>
<evidence type="ECO:0000256" key="1">
    <source>
        <dbReference type="SAM" id="Coils"/>
    </source>
</evidence>
<dbReference type="ExpressionAtlas" id="A0A3L6GA57">
    <property type="expression patterns" value="baseline and differential"/>
</dbReference>
<dbReference type="PANTHER" id="PTHR33704:SF1">
    <property type="entry name" value="PROTEIN HEAT INTOLERANT 4-RELATED"/>
    <property type="match status" value="1"/>
</dbReference>
<dbReference type="FunFam" id="3.30.70.270:FF:000248">
    <property type="match status" value="1"/>
</dbReference>
<proteinExistence type="predicted"/>
<keyword evidence="3" id="KW-0472">Membrane</keyword>
<dbReference type="SUPFAM" id="SSF56672">
    <property type="entry name" value="DNA/RNA polymerases"/>
    <property type="match status" value="1"/>
</dbReference>
<dbReference type="InterPro" id="IPR005135">
    <property type="entry name" value="Endo/exonuclease/phosphatase"/>
</dbReference>
<dbReference type="Pfam" id="PF03372">
    <property type="entry name" value="Exo_endo_phos"/>
    <property type="match status" value="1"/>
</dbReference>
<evidence type="ECO:0000259" key="4">
    <source>
        <dbReference type="PROSITE" id="PS50878"/>
    </source>
</evidence>
<dbReference type="Pfam" id="PF00078">
    <property type="entry name" value="RVT_1"/>
    <property type="match status" value="1"/>
</dbReference>
<evidence type="ECO:0000313" key="5">
    <source>
        <dbReference type="EMBL" id="PWZ45158.1"/>
    </source>
</evidence>